<evidence type="ECO:0000313" key="1">
    <source>
        <dbReference type="EMBL" id="OAM17025.1"/>
    </source>
</evidence>
<protein>
    <submittedName>
        <fullName evidence="1">Uncharacterized protein</fullName>
    </submittedName>
</protein>
<dbReference type="RefSeq" id="WP_064104303.1">
    <property type="nucleotide sequence ID" value="NZ_LXSF01000003.1"/>
</dbReference>
<name>A0A1A9RDU8_EIKCO</name>
<accession>A0A1A9RDU8</accession>
<evidence type="ECO:0000313" key="2">
    <source>
        <dbReference type="Proteomes" id="UP000078003"/>
    </source>
</evidence>
<gene>
    <name evidence="1" type="ORF">A7P85_04490</name>
</gene>
<dbReference type="AlphaFoldDB" id="A0A1A9RDU8"/>
<comment type="caution">
    <text evidence="1">The sequence shown here is derived from an EMBL/GenBank/DDBJ whole genome shotgun (WGS) entry which is preliminary data.</text>
</comment>
<organism evidence="1 2">
    <name type="scientific">Eikenella corrodens</name>
    <dbReference type="NCBI Taxonomy" id="539"/>
    <lineage>
        <taxon>Bacteria</taxon>
        <taxon>Pseudomonadati</taxon>
        <taxon>Pseudomonadota</taxon>
        <taxon>Betaproteobacteria</taxon>
        <taxon>Neisseriales</taxon>
        <taxon>Neisseriaceae</taxon>
        <taxon>Eikenella</taxon>
    </lineage>
</organism>
<reference evidence="2" key="1">
    <citation type="submission" date="2016-05" db="EMBL/GenBank/DDBJ databases">
        <title>Draft genome of Corynebacterium afermentans subsp. afermentans LCDC 88199T.</title>
        <authorList>
            <person name="Bernier A.-M."/>
            <person name="Bernard K."/>
        </authorList>
    </citation>
    <scope>NUCLEOTIDE SEQUENCE [LARGE SCALE GENOMIC DNA]</scope>
    <source>
        <strain evidence="2">NML01-0328</strain>
    </source>
</reference>
<dbReference type="EMBL" id="LXSF01000003">
    <property type="protein sequence ID" value="OAM17025.1"/>
    <property type="molecule type" value="Genomic_DNA"/>
</dbReference>
<proteinExistence type="predicted"/>
<sequence>MALKSKQITIENGRDKGRVFLITEMSAAHADNWAMRALLALANSGVDLGGIAPQQGMIGIVGATLGALGKVKPEDAIPLLNELLDCVQIIPEGGQPRPLNMEFNDVEDFTTLWRLRKEVFALHTDFLQHAFGLTSASGGEEEADNKAT</sequence>
<dbReference type="Proteomes" id="UP000078003">
    <property type="component" value="Unassembled WGS sequence"/>
</dbReference>